<name>K3WM63_GLOUD</name>
<dbReference type="SUPFAM" id="SSF53474">
    <property type="entry name" value="alpha/beta-Hydrolases"/>
    <property type="match status" value="1"/>
</dbReference>
<dbReference type="HOGENOM" id="CLU_028087_0_0_1"/>
<proteinExistence type="predicted"/>
<protein>
    <recommendedName>
        <fullName evidence="4">DUF676 domain-containing protein</fullName>
    </recommendedName>
</protein>
<sequence length="549" mass="56964">MWQSSRVLVLALTSFLGLSAVSAGPSFRGGHGDVARRLASASSLRLHFTIKRDSMYINGASEFDVFANPVLSENNSIAFNGQATFVDGTTVQKYLLVDGVTYSVAQSSPYGVVSETVSCLPATVTTPLQELVGAINTATPVVNVLAVDEQVSCEVGSAYKITFGGETYALCAAKQASGAGFKIIGSDLDIEAFYLSEPVSITAPSVDAAVASSCEKVVTTTVMTAATEALLTGSAAATSAASAASANSTRSLAQNAEEATVTISASSCACKGKMRPCIFIHGLGLTDNSGLSDTTTYFGDIAKHAPCCSSVKFAHLNTVDYPWTSATQQQKVCDMAISMSSTSSASTKTIDNTIIVAHSMGNLLLGGAIANGKCKLSSTSSWVALSGPMKGSMGSDYLQNACSGNSNGFVEAVANLIGRCPANPATVSLAYQGEAYASSALNAAYAAAQTAFQTYVSAAMCSNSFNGLISLDQPVYALGGTVINHKSKENDGIVEYLSCAGGLSPSKFSNMYTGPFYVTKLNHMDTTFRHGDAVIDNAKKPVKWFECLL</sequence>
<reference evidence="2" key="3">
    <citation type="submission" date="2015-02" db="UniProtKB">
        <authorList>
            <consortium name="EnsemblProtists"/>
        </authorList>
    </citation>
    <scope>IDENTIFICATION</scope>
    <source>
        <strain evidence="2">DAOM BR144</strain>
    </source>
</reference>
<dbReference type="InterPro" id="IPR029058">
    <property type="entry name" value="AB_hydrolase_fold"/>
</dbReference>
<dbReference type="OMA" id="VTNHATE"/>
<dbReference type="Proteomes" id="UP000019132">
    <property type="component" value="Unassembled WGS sequence"/>
</dbReference>
<dbReference type="EnsemblProtists" id="PYU1_T006055">
    <property type="protein sequence ID" value="PYU1_T006055"/>
    <property type="gene ID" value="PYU1_G006043"/>
</dbReference>
<reference evidence="3" key="2">
    <citation type="submission" date="2010-04" db="EMBL/GenBank/DDBJ databases">
        <authorList>
            <person name="Buell R."/>
            <person name="Hamilton J."/>
            <person name="Hostetler J."/>
        </authorList>
    </citation>
    <scope>NUCLEOTIDE SEQUENCE [LARGE SCALE GENOMIC DNA]</scope>
    <source>
        <strain evidence="3">DAOM:BR144</strain>
    </source>
</reference>
<dbReference type="PANTHER" id="PTHR22538">
    <property type="entry name" value="CILIA- AND FLAGELLA-ASSOCIATED PROTEIN 74"/>
    <property type="match status" value="1"/>
</dbReference>
<evidence type="ECO:0000313" key="3">
    <source>
        <dbReference type="Proteomes" id="UP000019132"/>
    </source>
</evidence>
<evidence type="ECO:0000256" key="1">
    <source>
        <dbReference type="SAM" id="SignalP"/>
    </source>
</evidence>
<keyword evidence="3" id="KW-1185">Reference proteome</keyword>
<reference evidence="3" key="1">
    <citation type="journal article" date="2010" name="Genome Biol.">
        <title>Genome sequence of the necrotrophic plant pathogen Pythium ultimum reveals original pathogenicity mechanisms and effector repertoire.</title>
        <authorList>
            <person name="Levesque C.A."/>
            <person name="Brouwer H."/>
            <person name="Cano L."/>
            <person name="Hamilton J.P."/>
            <person name="Holt C."/>
            <person name="Huitema E."/>
            <person name="Raffaele S."/>
            <person name="Robideau G.P."/>
            <person name="Thines M."/>
            <person name="Win J."/>
            <person name="Zerillo M.M."/>
            <person name="Beakes G.W."/>
            <person name="Boore J.L."/>
            <person name="Busam D."/>
            <person name="Dumas B."/>
            <person name="Ferriera S."/>
            <person name="Fuerstenberg S.I."/>
            <person name="Gachon C.M."/>
            <person name="Gaulin E."/>
            <person name="Govers F."/>
            <person name="Grenville-Briggs L."/>
            <person name="Horner N."/>
            <person name="Hostetler J."/>
            <person name="Jiang R.H."/>
            <person name="Johnson J."/>
            <person name="Krajaejun T."/>
            <person name="Lin H."/>
            <person name="Meijer H.J."/>
            <person name="Moore B."/>
            <person name="Morris P."/>
            <person name="Phuntmart V."/>
            <person name="Puiu D."/>
            <person name="Shetty J."/>
            <person name="Stajich J.E."/>
            <person name="Tripathy S."/>
            <person name="Wawra S."/>
            <person name="van West P."/>
            <person name="Whitty B.R."/>
            <person name="Coutinho P.M."/>
            <person name="Henrissat B."/>
            <person name="Martin F."/>
            <person name="Thomas P.D."/>
            <person name="Tyler B.M."/>
            <person name="De Vries R.P."/>
            <person name="Kamoun S."/>
            <person name="Yandell M."/>
            <person name="Tisserat N."/>
            <person name="Buell C.R."/>
        </authorList>
    </citation>
    <scope>NUCLEOTIDE SEQUENCE</scope>
    <source>
        <strain evidence="3">DAOM:BR144</strain>
    </source>
</reference>
<dbReference type="PANTHER" id="PTHR22538:SF1">
    <property type="entry name" value="VWFD DOMAIN-CONTAINING PROTEIN"/>
    <property type="match status" value="1"/>
</dbReference>
<dbReference type="Gene3D" id="3.40.50.1820">
    <property type="entry name" value="alpha/beta hydrolase"/>
    <property type="match status" value="1"/>
</dbReference>
<dbReference type="eggNOG" id="ENOG502S48E">
    <property type="taxonomic scope" value="Eukaryota"/>
</dbReference>
<dbReference type="VEuPathDB" id="FungiDB:PYU1_G006043"/>
<dbReference type="AlphaFoldDB" id="K3WM63"/>
<evidence type="ECO:0000313" key="2">
    <source>
        <dbReference type="EnsemblProtists" id="PYU1_T006055"/>
    </source>
</evidence>
<accession>K3WM63</accession>
<keyword evidence="1" id="KW-0732">Signal</keyword>
<organism evidence="2 3">
    <name type="scientific">Globisporangium ultimum (strain ATCC 200006 / CBS 805.95 / DAOM BR144)</name>
    <name type="common">Pythium ultimum</name>
    <dbReference type="NCBI Taxonomy" id="431595"/>
    <lineage>
        <taxon>Eukaryota</taxon>
        <taxon>Sar</taxon>
        <taxon>Stramenopiles</taxon>
        <taxon>Oomycota</taxon>
        <taxon>Peronosporomycetes</taxon>
        <taxon>Pythiales</taxon>
        <taxon>Pythiaceae</taxon>
        <taxon>Globisporangium</taxon>
    </lineage>
</organism>
<feature type="signal peptide" evidence="1">
    <location>
        <begin position="1"/>
        <end position="23"/>
    </location>
</feature>
<evidence type="ECO:0008006" key="4">
    <source>
        <dbReference type="Google" id="ProtNLM"/>
    </source>
</evidence>
<dbReference type="EMBL" id="GL376625">
    <property type="status" value="NOT_ANNOTATED_CDS"/>
    <property type="molecule type" value="Genomic_DNA"/>
</dbReference>
<dbReference type="InParanoid" id="K3WM63"/>
<feature type="chain" id="PRO_5003871229" description="DUF676 domain-containing protein" evidence="1">
    <location>
        <begin position="24"/>
        <end position="549"/>
    </location>
</feature>